<dbReference type="EMBL" id="MCGH01000003">
    <property type="protein sequence ID" value="ODM03332.1"/>
    <property type="molecule type" value="Genomic_DNA"/>
</dbReference>
<dbReference type="PANTHER" id="PTHR46847:SF1">
    <property type="entry name" value="D-ALLOSE-BINDING PERIPLASMIC PROTEIN-RELATED"/>
    <property type="match status" value="1"/>
</dbReference>
<keyword evidence="3 5" id="KW-0732">Signal</keyword>
<feature type="domain" description="Periplasmic binding protein" evidence="6">
    <location>
        <begin position="71"/>
        <end position="358"/>
    </location>
</feature>
<dbReference type="Proteomes" id="UP000094869">
    <property type="component" value="Unassembled WGS sequence"/>
</dbReference>
<dbReference type="GO" id="GO:0030246">
    <property type="term" value="F:carbohydrate binding"/>
    <property type="evidence" value="ECO:0007669"/>
    <property type="project" value="UniProtKB-ARBA"/>
</dbReference>
<feature type="chain" id="PRO_5038850590" evidence="5">
    <location>
        <begin position="21"/>
        <end position="386"/>
    </location>
</feature>
<evidence type="ECO:0000259" key="6">
    <source>
        <dbReference type="Pfam" id="PF13407"/>
    </source>
</evidence>
<dbReference type="Pfam" id="PF13407">
    <property type="entry name" value="Peripla_BP_4"/>
    <property type="match status" value="1"/>
</dbReference>
<comment type="similarity">
    <text evidence="2">Belongs to the bacterial solute-binding protein 2 family.</text>
</comment>
<reference evidence="8 10" key="2">
    <citation type="submission" date="2016-08" db="EMBL/GenBank/DDBJ databases">
        <title>Characterization of Isolates of Eisenbergiella tayi Derived from Blood Cultures, Using Whole Genome Sequencing.</title>
        <authorList>
            <person name="Bernier A.-M."/>
            <person name="Burdz T."/>
            <person name="Wiebe D."/>
            <person name="Bernard K."/>
        </authorList>
    </citation>
    <scope>NUCLEOTIDE SEQUENCE [LARGE SCALE GENOMIC DNA]</scope>
    <source>
        <strain evidence="8 10">NML120146</strain>
    </source>
</reference>
<evidence type="ECO:0000313" key="7">
    <source>
        <dbReference type="EMBL" id="ODM03332.1"/>
    </source>
</evidence>
<evidence type="ECO:0000313" key="9">
    <source>
        <dbReference type="Proteomes" id="UP000094067"/>
    </source>
</evidence>
<dbReference type="Proteomes" id="UP000094067">
    <property type="component" value="Unassembled WGS sequence"/>
</dbReference>
<sequence>MKKKLLSIALGVAMVASMLAGCGNSAGTSAPAESAAPAPAESKEEAPAASADAAETIADTAEASAEITGKIYLVSKGFQHQFWQAVLQGANEAAEKYGVEIDFQGPDTESDIAQQVQMLNNAFNNNPPAIGLAALDTEACLDTIKEIQKAGIPIIGFDSGVPGAPEGAIAANAATDNYAAGELAADETYKLIKDKVASATGTVRIGVMNQEANSESIVQRGSGFVDKMKTLLEADGKTVSVEGHDKWANKVDGADVIIDVAVPASVSADLSSVDAQNLLNKPDTICIYGSNQFSGEGLINGDANIGKLGKDIIGVAFDSGVLIKTAVRDGKLAGAVTQDPLQIGYKTVELCVKAIKGEPVSDVDTGCQWYTAENMDDPKIAPNLYD</sequence>
<feature type="signal peptide" evidence="5">
    <location>
        <begin position="1"/>
        <end position="20"/>
    </location>
</feature>
<keyword evidence="10" id="KW-1185">Reference proteome</keyword>
<dbReference type="RefSeq" id="WP_069153836.1">
    <property type="nucleotide sequence ID" value="NZ_DBFYTW010000059.1"/>
</dbReference>
<proteinExistence type="inferred from homology"/>
<comment type="caution">
    <text evidence="7">The sequence shown here is derived from an EMBL/GenBank/DDBJ whole genome shotgun (WGS) entry which is preliminary data.</text>
</comment>
<protein>
    <submittedName>
        <fullName evidence="7">D-ribose-binding periplasmic protein</fullName>
    </submittedName>
    <submittedName>
        <fullName evidence="8">LacI family transcriptional regulator</fullName>
    </submittedName>
</protein>
<gene>
    <name evidence="7" type="primary">rbsB_3</name>
    <name evidence="7" type="ORF">BEI61_04127</name>
    <name evidence="8" type="ORF">BEI63_20195</name>
</gene>
<dbReference type="PROSITE" id="PS51257">
    <property type="entry name" value="PROKAR_LIPOPROTEIN"/>
    <property type="match status" value="1"/>
</dbReference>
<feature type="region of interest" description="Disordered" evidence="4">
    <location>
        <begin position="26"/>
        <end position="51"/>
    </location>
</feature>
<dbReference type="PANTHER" id="PTHR46847">
    <property type="entry name" value="D-ALLOSE-BINDING PERIPLASMIC PROTEIN-RELATED"/>
    <property type="match status" value="1"/>
</dbReference>
<evidence type="ECO:0000256" key="2">
    <source>
        <dbReference type="ARBA" id="ARBA00007639"/>
    </source>
</evidence>
<dbReference type="EMBL" id="MEHD01000031">
    <property type="protein sequence ID" value="ODR52050.1"/>
    <property type="molecule type" value="Genomic_DNA"/>
</dbReference>
<evidence type="ECO:0000313" key="8">
    <source>
        <dbReference type="EMBL" id="ODR52050.1"/>
    </source>
</evidence>
<evidence type="ECO:0000313" key="10">
    <source>
        <dbReference type="Proteomes" id="UP000094869"/>
    </source>
</evidence>
<evidence type="ECO:0000256" key="4">
    <source>
        <dbReference type="SAM" id="MobiDB-lite"/>
    </source>
</evidence>
<dbReference type="GO" id="GO:0030313">
    <property type="term" value="C:cell envelope"/>
    <property type="evidence" value="ECO:0007669"/>
    <property type="project" value="UniProtKB-SubCell"/>
</dbReference>
<comment type="subcellular location">
    <subcellularLocation>
        <location evidence="1">Cell envelope</location>
    </subcellularLocation>
</comment>
<evidence type="ECO:0000256" key="1">
    <source>
        <dbReference type="ARBA" id="ARBA00004196"/>
    </source>
</evidence>
<dbReference type="AlphaFoldDB" id="A0A1E3A3H0"/>
<dbReference type="InterPro" id="IPR025997">
    <property type="entry name" value="SBP_2_dom"/>
</dbReference>
<dbReference type="SUPFAM" id="SSF53822">
    <property type="entry name" value="Periplasmic binding protein-like I"/>
    <property type="match status" value="1"/>
</dbReference>
<evidence type="ECO:0000256" key="3">
    <source>
        <dbReference type="ARBA" id="ARBA00022729"/>
    </source>
</evidence>
<organism evidence="7 9">
    <name type="scientific">Eisenbergiella tayi</name>
    <dbReference type="NCBI Taxonomy" id="1432052"/>
    <lineage>
        <taxon>Bacteria</taxon>
        <taxon>Bacillati</taxon>
        <taxon>Bacillota</taxon>
        <taxon>Clostridia</taxon>
        <taxon>Lachnospirales</taxon>
        <taxon>Lachnospiraceae</taxon>
        <taxon>Eisenbergiella</taxon>
    </lineage>
</organism>
<accession>A0A1E3A3H0</accession>
<name>A0A1E3A3H0_9FIRM</name>
<feature type="compositionally biased region" description="Low complexity" evidence="4">
    <location>
        <begin position="26"/>
        <end position="40"/>
    </location>
</feature>
<reference evidence="7 9" key="1">
    <citation type="submission" date="2016-07" db="EMBL/GenBank/DDBJ databases">
        <title>Characterization of isolates of Eisenbergiella tayi derived from blood cultures, using whole genome sequencing.</title>
        <authorList>
            <person name="Burdz T."/>
            <person name="Wiebe D."/>
            <person name="Huynh C."/>
            <person name="Bernard K."/>
        </authorList>
    </citation>
    <scope>NUCLEOTIDE SEQUENCE [LARGE SCALE GENOMIC DNA]</scope>
    <source>
        <strain evidence="7 9">NML 110608</strain>
    </source>
</reference>
<dbReference type="InterPro" id="IPR028082">
    <property type="entry name" value="Peripla_BP_I"/>
</dbReference>
<dbReference type="Gene3D" id="3.40.50.2300">
    <property type="match status" value="2"/>
</dbReference>
<evidence type="ECO:0000256" key="5">
    <source>
        <dbReference type="SAM" id="SignalP"/>
    </source>
</evidence>
<dbReference type="PATRIC" id="fig|1432052.4.peg.4571"/>